<dbReference type="EMBL" id="JABMIG020000056">
    <property type="protein sequence ID" value="KAL3797272.1"/>
    <property type="molecule type" value="Genomic_DNA"/>
</dbReference>
<sequence length="104" mass="11250">MAAQASPSGPAIICRNSCPLAETRESKLNSGMAKQQAQQPLSSKLMKRRVHTVSAGLAYGSTGFRMDTKTRMSRFELGKETANILSTSSEGSGQSCYTKNEEWS</sequence>
<evidence type="ECO:0000313" key="2">
    <source>
        <dbReference type="Proteomes" id="UP001516023"/>
    </source>
</evidence>
<keyword evidence="2" id="KW-1185">Reference proteome</keyword>
<organism evidence="1 2">
    <name type="scientific">Cyclotella cryptica</name>
    <dbReference type="NCBI Taxonomy" id="29204"/>
    <lineage>
        <taxon>Eukaryota</taxon>
        <taxon>Sar</taxon>
        <taxon>Stramenopiles</taxon>
        <taxon>Ochrophyta</taxon>
        <taxon>Bacillariophyta</taxon>
        <taxon>Coscinodiscophyceae</taxon>
        <taxon>Thalassiosirophycidae</taxon>
        <taxon>Stephanodiscales</taxon>
        <taxon>Stephanodiscaceae</taxon>
        <taxon>Cyclotella</taxon>
    </lineage>
</organism>
<dbReference type="AlphaFoldDB" id="A0ABD3QB42"/>
<proteinExistence type="predicted"/>
<gene>
    <name evidence="1" type="ORF">HJC23_004564</name>
</gene>
<name>A0ABD3QB42_9STRA</name>
<dbReference type="Proteomes" id="UP001516023">
    <property type="component" value="Unassembled WGS sequence"/>
</dbReference>
<comment type="caution">
    <text evidence="1">The sequence shown here is derived from an EMBL/GenBank/DDBJ whole genome shotgun (WGS) entry which is preliminary data.</text>
</comment>
<reference evidence="1 2" key="1">
    <citation type="journal article" date="2020" name="G3 (Bethesda)">
        <title>Improved Reference Genome for Cyclotella cryptica CCMP332, a Model for Cell Wall Morphogenesis, Salinity Adaptation, and Lipid Production in Diatoms (Bacillariophyta).</title>
        <authorList>
            <person name="Roberts W.R."/>
            <person name="Downey K.M."/>
            <person name="Ruck E.C."/>
            <person name="Traller J.C."/>
            <person name="Alverson A.J."/>
        </authorList>
    </citation>
    <scope>NUCLEOTIDE SEQUENCE [LARGE SCALE GENOMIC DNA]</scope>
    <source>
        <strain evidence="1 2">CCMP332</strain>
    </source>
</reference>
<protein>
    <submittedName>
        <fullName evidence="1">Uncharacterized protein</fullName>
    </submittedName>
</protein>
<accession>A0ABD3QB42</accession>
<evidence type="ECO:0000313" key="1">
    <source>
        <dbReference type="EMBL" id="KAL3797272.1"/>
    </source>
</evidence>